<keyword evidence="10" id="KW-1185">Reference proteome</keyword>
<accession>A0A941EXI0</accession>
<evidence type="ECO:0000313" key="10">
    <source>
        <dbReference type="Proteomes" id="UP000675781"/>
    </source>
</evidence>
<keyword evidence="5" id="KW-0408">Iron</keyword>
<evidence type="ECO:0000259" key="7">
    <source>
        <dbReference type="Pfam" id="PF04261"/>
    </source>
</evidence>
<name>A0A941EXI0_9ACTN</name>
<reference evidence="9" key="1">
    <citation type="submission" date="2021-04" db="EMBL/GenBank/DDBJ databases">
        <title>Genome based classification of Actinospica acidithermotolerans sp. nov., an actinobacterium isolated from an Indonesian hot spring.</title>
        <authorList>
            <person name="Kusuma A.B."/>
            <person name="Putra K.E."/>
            <person name="Nafisah S."/>
            <person name="Loh J."/>
            <person name="Nouioui I."/>
            <person name="Goodfellow M."/>
        </authorList>
    </citation>
    <scope>NUCLEOTIDE SEQUENCE</scope>
    <source>
        <strain evidence="9">CSCA 57</strain>
    </source>
</reference>
<keyword evidence="2 9" id="KW-0575">Peroxidase</keyword>
<dbReference type="AlphaFoldDB" id="A0A941EXI0"/>
<dbReference type="GO" id="GO:0004601">
    <property type="term" value="F:peroxidase activity"/>
    <property type="evidence" value="ECO:0007669"/>
    <property type="project" value="UniProtKB-KW"/>
</dbReference>
<dbReference type="InterPro" id="IPR006314">
    <property type="entry name" value="Dyp_peroxidase"/>
</dbReference>
<dbReference type="GO" id="GO:0005829">
    <property type="term" value="C:cytosol"/>
    <property type="evidence" value="ECO:0007669"/>
    <property type="project" value="TreeGrafter"/>
</dbReference>
<dbReference type="Pfam" id="PF20628">
    <property type="entry name" value="Dyp_perox_C"/>
    <property type="match status" value="1"/>
</dbReference>
<evidence type="ECO:0000256" key="2">
    <source>
        <dbReference type="ARBA" id="ARBA00022559"/>
    </source>
</evidence>
<dbReference type="InterPro" id="IPR048327">
    <property type="entry name" value="Dyp_perox_N"/>
</dbReference>
<dbReference type="InterPro" id="IPR048328">
    <property type="entry name" value="Dyp_perox_C"/>
</dbReference>
<gene>
    <name evidence="9" type="ORF">KDL01_37595</name>
</gene>
<sequence length="343" mass="36316">MSEPQPVVGELTSAAVIVVATIEPGGEDAVREALADFGDLEDSVGFGSPLAELSCVTAFGSDAWDRLFGGPKPPELHPFVPLDGPRHAAPATPGDLLLHVRSENQGLCFELAHRLLDRLGPAVTVVDETHGFRYYDRRDLLGFVDGTANPHGRGALDAALIGPEDPFAGGSYVIVQKYLHDLAAWNAVSVSEQEHVIGRSKLENIEMSDEAKPGDSHVAVNTVIGEDGEEVDIMRFNMPFGELKSGEFGTYFMAYAASAATTEQMLRAMFLGTADAPRGDRILDFSTALTGGLFFAPPVEFLDDPPQPGVSAAELLPITADAVPVASPSDGSLRIGSLKASMS</sequence>
<dbReference type="PANTHER" id="PTHR30521:SF0">
    <property type="entry name" value="DYP-TYPE PEROXIDASE FAMILY PROTEIN"/>
    <property type="match status" value="1"/>
</dbReference>
<keyword evidence="4" id="KW-0560">Oxidoreductase</keyword>
<evidence type="ECO:0000313" key="9">
    <source>
        <dbReference type="EMBL" id="MBR7839041.1"/>
    </source>
</evidence>
<proteinExistence type="inferred from homology"/>
<dbReference type="PROSITE" id="PS51404">
    <property type="entry name" value="DYP_PEROXIDASE"/>
    <property type="match status" value="1"/>
</dbReference>
<protein>
    <submittedName>
        <fullName evidence="9">Dyp-type peroxidase</fullName>
    </submittedName>
</protein>
<evidence type="ECO:0000256" key="3">
    <source>
        <dbReference type="ARBA" id="ARBA00022723"/>
    </source>
</evidence>
<feature type="domain" description="Dyp-type peroxidase N-terminal" evidence="7">
    <location>
        <begin position="5"/>
        <end position="133"/>
    </location>
</feature>
<dbReference type="InterPro" id="IPR011008">
    <property type="entry name" value="Dimeric_a/b-barrel"/>
</dbReference>
<evidence type="ECO:0000256" key="6">
    <source>
        <dbReference type="ARBA" id="ARBA00025737"/>
    </source>
</evidence>
<dbReference type="Pfam" id="PF04261">
    <property type="entry name" value="Dyp_perox_N"/>
    <property type="match status" value="1"/>
</dbReference>
<dbReference type="Proteomes" id="UP000675781">
    <property type="component" value="Unassembled WGS sequence"/>
</dbReference>
<dbReference type="RefSeq" id="WP_212533486.1">
    <property type="nucleotide sequence ID" value="NZ_JAGSOG010000368.1"/>
</dbReference>
<comment type="similarity">
    <text evidence="6">Belongs to the DyP-type peroxidase family.</text>
</comment>
<dbReference type="NCBIfam" id="TIGR01413">
    <property type="entry name" value="Dyp_perox_fam"/>
    <property type="match status" value="1"/>
</dbReference>
<keyword evidence="3" id="KW-0479">Metal-binding</keyword>
<dbReference type="GO" id="GO:0046872">
    <property type="term" value="F:metal ion binding"/>
    <property type="evidence" value="ECO:0007669"/>
    <property type="project" value="UniProtKB-KW"/>
</dbReference>
<dbReference type="GO" id="GO:0020037">
    <property type="term" value="F:heme binding"/>
    <property type="evidence" value="ECO:0007669"/>
    <property type="project" value="InterPro"/>
</dbReference>
<evidence type="ECO:0000259" key="8">
    <source>
        <dbReference type="Pfam" id="PF20628"/>
    </source>
</evidence>
<comment type="cofactor">
    <cofactor evidence="1">
        <name>heme b</name>
        <dbReference type="ChEBI" id="CHEBI:60344"/>
    </cofactor>
</comment>
<feature type="domain" description="Dyp-type peroxidase C-terminal" evidence="8">
    <location>
        <begin position="136"/>
        <end position="300"/>
    </location>
</feature>
<dbReference type="SUPFAM" id="SSF54909">
    <property type="entry name" value="Dimeric alpha+beta barrel"/>
    <property type="match status" value="1"/>
</dbReference>
<dbReference type="PANTHER" id="PTHR30521">
    <property type="entry name" value="DEFERROCHELATASE/PEROXIDASE"/>
    <property type="match status" value="1"/>
</dbReference>
<evidence type="ECO:0000256" key="4">
    <source>
        <dbReference type="ARBA" id="ARBA00023002"/>
    </source>
</evidence>
<organism evidence="9 10">
    <name type="scientific">Actinospica durhamensis</name>
    <dbReference type="NCBI Taxonomy" id="1508375"/>
    <lineage>
        <taxon>Bacteria</taxon>
        <taxon>Bacillati</taxon>
        <taxon>Actinomycetota</taxon>
        <taxon>Actinomycetes</taxon>
        <taxon>Catenulisporales</taxon>
        <taxon>Actinospicaceae</taxon>
        <taxon>Actinospica</taxon>
    </lineage>
</organism>
<evidence type="ECO:0000256" key="5">
    <source>
        <dbReference type="ARBA" id="ARBA00023004"/>
    </source>
</evidence>
<comment type="caution">
    <text evidence="9">The sequence shown here is derived from an EMBL/GenBank/DDBJ whole genome shotgun (WGS) entry which is preliminary data.</text>
</comment>
<dbReference type="EMBL" id="JAGSOG010000368">
    <property type="protein sequence ID" value="MBR7839041.1"/>
    <property type="molecule type" value="Genomic_DNA"/>
</dbReference>
<evidence type="ECO:0000256" key="1">
    <source>
        <dbReference type="ARBA" id="ARBA00001970"/>
    </source>
</evidence>